<dbReference type="Proteomes" id="UP000000763">
    <property type="component" value="Chromosome 1"/>
</dbReference>
<proteinExistence type="predicted"/>
<name>Q5QLV1_ORYSJ</name>
<sequence length="59" mass="6548">MVNLYRLSKCLVMKAWRSPDVADPHGLGDPGVRCLKNQQLTGSARPGWPFEKLLARVAV</sequence>
<gene>
    <name evidence="1" type="ORF">P0007F06.3</name>
</gene>
<evidence type="ECO:0000313" key="1">
    <source>
        <dbReference type="EMBL" id="BAD73297.1"/>
    </source>
</evidence>
<protein>
    <submittedName>
        <fullName evidence="1">Uncharacterized protein</fullName>
    </submittedName>
</protein>
<evidence type="ECO:0000313" key="2">
    <source>
        <dbReference type="Proteomes" id="UP000000763"/>
    </source>
</evidence>
<reference evidence="2" key="2">
    <citation type="journal article" date="2008" name="Nucleic Acids Res.">
        <title>The rice annotation project database (RAP-DB): 2008 update.</title>
        <authorList>
            <consortium name="The rice annotation project (RAP)"/>
        </authorList>
    </citation>
    <scope>GENOME REANNOTATION</scope>
    <source>
        <strain evidence="2">cv. Nipponbare</strain>
    </source>
</reference>
<organism evidence="1 2">
    <name type="scientific">Oryza sativa subsp. japonica</name>
    <name type="common">Rice</name>
    <dbReference type="NCBI Taxonomy" id="39947"/>
    <lineage>
        <taxon>Eukaryota</taxon>
        <taxon>Viridiplantae</taxon>
        <taxon>Streptophyta</taxon>
        <taxon>Embryophyta</taxon>
        <taxon>Tracheophyta</taxon>
        <taxon>Spermatophyta</taxon>
        <taxon>Magnoliopsida</taxon>
        <taxon>Liliopsida</taxon>
        <taxon>Poales</taxon>
        <taxon>Poaceae</taxon>
        <taxon>BOP clade</taxon>
        <taxon>Oryzoideae</taxon>
        <taxon>Oryzeae</taxon>
        <taxon>Oryzinae</taxon>
        <taxon>Oryza</taxon>
        <taxon>Oryza sativa</taxon>
    </lineage>
</organism>
<dbReference type="EMBL" id="AP003223">
    <property type="protein sequence ID" value="BAD73297.1"/>
    <property type="molecule type" value="Genomic_DNA"/>
</dbReference>
<dbReference type="AlphaFoldDB" id="Q5QLV1"/>
<reference evidence="2" key="1">
    <citation type="journal article" date="2005" name="Nature">
        <title>The map-based sequence of the rice genome.</title>
        <authorList>
            <consortium name="International rice genome sequencing project (IRGSP)"/>
            <person name="Matsumoto T."/>
            <person name="Wu J."/>
            <person name="Kanamori H."/>
            <person name="Katayose Y."/>
            <person name="Fujisawa M."/>
            <person name="Namiki N."/>
            <person name="Mizuno H."/>
            <person name="Yamamoto K."/>
            <person name="Antonio B.A."/>
            <person name="Baba T."/>
            <person name="Sakata K."/>
            <person name="Nagamura Y."/>
            <person name="Aoki H."/>
            <person name="Arikawa K."/>
            <person name="Arita K."/>
            <person name="Bito T."/>
            <person name="Chiden Y."/>
            <person name="Fujitsuka N."/>
            <person name="Fukunaka R."/>
            <person name="Hamada M."/>
            <person name="Harada C."/>
            <person name="Hayashi A."/>
            <person name="Hijishita S."/>
            <person name="Honda M."/>
            <person name="Hosokawa S."/>
            <person name="Ichikawa Y."/>
            <person name="Idonuma A."/>
            <person name="Iijima M."/>
            <person name="Ikeda M."/>
            <person name="Ikeno M."/>
            <person name="Ito K."/>
            <person name="Ito S."/>
            <person name="Ito T."/>
            <person name="Ito Y."/>
            <person name="Ito Y."/>
            <person name="Iwabuchi A."/>
            <person name="Kamiya K."/>
            <person name="Karasawa W."/>
            <person name="Kurita K."/>
            <person name="Katagiri S."/>
            <person name="Kikuta A."/>
            <person name="Kobayashi H."/>
            <person name="Kobayashi N."/>
            <person name="Machita K."/>
            <person name="Maehara T."/>
            <person name="Masukawa M."/>
            <person name="Mizubayashi T."/>
            <person name="Mukai Y."/>
            <person name="Nagasaki H."/>
            <person name="Nagata Y."/>
            <person name="Naito S."/>
            <person name="Nakashima M."/>
            <person name="Nakama Y."/>
            <person name="Nakamichi Y."/>
            <person name="Nakamura M."/>
            <person name="Meguro A."/>
            <person name="Negishi M."/>
            <person name="Ohta I."/>
            <person name="Ohta T."/>
            <person name="Okamoto M."/>
            <person name="Ono N."/>
            <person name="Saji S."/>
            <person name="Sakaguchi M."/>
            <person name="Sakai K."/>
            <person name="Shibata M."/>
            <person name="Shimokawa T."/>
            <person name="Song J."/>
            <person name="Takazaki Y."/>
            <person name="Terasawa K."/>
            <person name="Tsugane M."/>
            <person name="Tsuji K."/>
            <person name="Ueda S."/>
            <person name="Waki K."/>
            <person name="Yamagata H."/>
            <person name="Yamamoto M."/>
            <person name="Yamamoto S."/>
            <person name="Yamane H."/>
            <person name="Yoshiki S."/>
            <person name="Yoshihara R."/>
            <person name="Yukawa K."/>
            <person name="Zhong H."/>
            <person name="Yano M."/>
            <person name="Yuan Q."/>
            <person name="Ouyang S."/>
            <person name="Liu J."/>
            <person name="Jones K.M."/>
            <person name="Gansberger K."/>
            <person name="Moffat K."/>
            <person name="Hill J."/>
            <person name="Bera J."/>
            <person name="Fadrosh D."/>
            <person name="Jin S."/>
            <person name="Johri S."/>
            <person name="Kim M."/>
            <person name="Overton L."/>
            <person name="Reardon M."/>
            <person name="Tsitrin T."/>
            <person name="Vuong H."/>
            <person name="Weaver B."/>
            <person name="Ciecko A."/>
            <person name="Tallon L."/>
            <person name="Jackson J."/>
            <person name="Pai G."/>
            <person name="Aken S.V."/>
            <person name="Utterback T."/>
            <person name="Reidmuller S."/>
            <person name="Feldblyum T."/>
            <person name="Hsiao J."/>
            <person name="Zismann V."/>
            <person name="Iobst S."/>
            <person name="de Vazeille A.R."/>
            <person name="Buell C.R."/>
            <person name="Ying K."/>
            <person name="Li Y."/>
            <person name="Lu T."/>
            <person name="Huang Y."/>
            <person name="Zhao Q."/>
            <person name="Feng Q."/>
            <person name="Zhang L."/>
            <person name="Zhu J."/>
            <person name="Weng Q."/>
            <person name="Mu J."/>
            <person name="Lu Y."/>
            <person name="Fan D."/>
            <person name="Liu Y."/>
            <person name="Guan J."/>
            <person name="Zhang Y."/>
            <person name="Yu S."/>
            <person name="Liu X."/>
            <person name="Zhang Y."/>
            <person name="Hong G."/>
            <person name="Han B."/>
            <person name="Choisne N."/>
            <person name="Demange N."/>
            <person name="Orjeda G."/>
            <person name="Samain S."/>
            <person name="Cattolico L."/>
            <person name="Pelletier E."/>
            <person name="Couloux A."/>
            <person name="Segurens B."/>
            <person name="Wincker P."/>
            <person name="D'Hont A."/>
            <person name="Scarpelli C."/>
            <person name="Weissenbach J."/>
            <person name="Salanoubat M."/>
            <person name="Quetier F."/>
            <person name="Yu Y."/>
            <person name="Kim H.R."/>
            <person name="Rambo T."/>
            <person name="Currie J."/>
            <person name="Collura K."/>
            <person name="Luo M."/>
            <person name="Yang T."/>
            <person name="Ammiraju J.S.S."/>
            <person name="Engler F."/>
            <person name="Soderlund C."/>
            <person name="Wing R.A."/>
            <person name="Palmer L.E."/>
            <person name="de la Bastide M."/>
            <person name="Spiegel L."/>
            <person name="Nascimento L."/>
            <person name="Zutavern T."/>
            <person name="O'Shaughnessy A."/>
            <person name="Dike S."/>
            <person name="Dedhia N."/>
            <person name="Preston R."/>
            <person name="Balija V."/>
            <person name="McCombie W.R."/>
            <person name="Chow T."/>
            <person name="Chen H."/>
            <person name="Chung M."/>
            <person name="Chen C."/>
            <person name="Shaw J."/>
            <person name="Wu H."/>
            <person name="Hsiao K."/>
            <person name="Chao Y."/>
            <person name="Chu M."/>
            <person name="Cheng C."/>
            <person name="Hour A."/>
            <person name="Lee P."/>
            <person name="Lin S."/>
            <person name="Lin Y."/>
            <person name="Liou J."/>
            <person name="Liu S."/>
            <person name="Hsing Y."/>
            <person name="Raghuvanshi S."/>
            <person name="Mohanty A."/>
            <person name="Bharti A.K."/>
            <person name="Gaur A."/>
            <person name="Gupta V."/>
            <person name="Kumar D."/>
            <person name="Ravi V."/>
            <person name="Vij S."/>
            <person name="Kapur A."/>
            <person name="Khurana P."/>
            <person name="Khurana P."/>
            <person name="Khurana J.P."/>
            <person name="Tyagi A.K."/>
            <person name="Gaikwad K."/>
            <person name="Singh A."/>
            <person name="Dalal V."/>
            <person name="Srivastava S."/>
            <person name="Dixit A."/>
            <person name="Pal A.K."/>
            <person name="Ghazi I.A."/>
            <person name="Yadav M."/>
            <person name="Pandit A."/>
            <person name="Bhargava A."/>
            <person name="Sureshbabu K."/>
            <person name="Batra K."/>
            <person name="Sharma T.R."/>
            <person name="Mohapatra T."/>
            <person name="Singh N.K."/>
            <person name="Messing J."/>
            <person name="Nelson A.B."/>
            <person name="Fuks G."/>
            <person name="Kavchok S."/>
            <person name="Keizer G."/>
            <person name="Linton E."/>
            <person name="Llaca V."/>
            <person name="Song R."/>
            <person name="Tanyolac B."/>
            <person name="Young S."/>
            <person name="Ho-Il K."/>
            <person name="Hahn J.H."/>
            <person name="Sangsakoo G."/>
            <person name="Vanavichit A."/>
            <person name="de Mattos Luiz.A.T."/>
            <person name="Zimmer P.D."/>
            <person name="Malone G."/>
            <person name="Dellagostin O."/>
            <person name="de Oliveira A.C."/>
            <person name="Bevan M."/>
            <person name="Bancroft I."/>
            <person name="Minx P."/>
            <person name="Cordum H."/>
            <person name="Wilson R."/>
            <person name="Cheng Z."/>
            <person name="Jin W."/>
            <person name="Jiang J."/>
            <person name="Leong S.A."/>
            <person name="Iwama H."/>
            <person name="Gojobori T."/>
            <person name="Itoh T."/>
            <person name="Niimura Y."/>
            <person name="Fujii Y."/>
            <person name="Habara T."/>
            <person name="Sakai H."/>
            <person name="Sato Y."/>
            <person name="Wilson G."/>
            <person name="Kumar K."/>
            <person name="McCouch S."/>
            <person name="Juretic N."/>
            <person name="Hoen D."/>
            <person name="Wright S."/>
            <person name="Bruskiewich R."/>
            <person name="Bureau T."/>
            <person name="Miyao A."/>
            <person name="Hirochika H."/>
            <person name="Nishikawa T."/>
            <person name="Kadowaki K."/>
            <person name="Sugiura M."/>
            <person name="Burr B."/>
            <person name="Sasaki T."/>
        </authorList>
    </citation>
    <scope>NUCLEOTIDE SEQUENCE [LARGE SCALE GENOMIC DNA]</scope>
    <source>
        <strain evidence="2">cv. Nipponbare</strain>
    </source>
</reference>
<accession>Q5QLV1</accession>